<keyword evidence="4" id="KW-1185">Reference proteome</keyword>
<dbReference type="PRINTS" id="PR01438">
    <property type="entry name" value="UNVRSLSTRESS"/>
</dbReference>
<dbReference type="PANTHER" id="PTHR46268:SF6">
    <property type="entry name" value="UNIVERSAL STRESS PROTEIN UP12"/>
    <property type="match status" value="1"/>
</dbReference>
<evidence type="ECO:0000313" key="3">
    <source>
        <dbReference type="EMBL" id="UUT34689.1"/>
    </source>
</evidence>
<sequence>MYARIVVPLDGSTFSEEVIARVAPMAEQIDARLTFVRIVERPGEMVGADAYVQALARTWAAEGRAIVSRGSISDAIMGEVDRVPGSLAAITARGRSGLGTAVLGSIAREYVQSSHDPVLVYRPEGGASAPTPRIATVLLPLDGTPRSESMQPQAAQWARALGARLVLVQVADASRFDTDIGEDAYVRARASDLARRDGIDAEWEVLHGDPVDALAGYLKGRRDVLVTMATRTQPALRAAVLGSVTSGLMHRVSAPVIVQAPRA</sequence>
<dbReference type="Pfam" id="PF00582">
    <property type="entry name" value="Usp"/>
    <property type="match status" value="2"/>
</dbReference>
<feature type="domain" description="UspA" evidence="2">
    <location>
        <begin position="136"/>
        <end position="258"/>
    </location>
</feature>
<protein>
    <submittedName>
        <fullName evidence="3">Universal stress protein</fullName>
    </submittedName>
</protein>
<evidence type="ECO:0000259" key="2">
    <source>
        <dbReference type="Pfam" id="PF00582"/>
    </source>
</evidence>
<dbReference type="InterPro" id="IPR006015">
    <property type="entry name" value="Universal_stress_UspA"/>
</dbReference>
<comment type="similarity">
    <text evidence="1">Belongs to the universal stress protein A family.</text>
</comment>
<evidence type="ECO:0000313" key="4">
    <source>
        <dbReference type="Proteomes" id="UP001054811"/>
    </source>
</evidence>
<proteinExistence type="inferred from homology"/>
<dbReference type="InterPro" id="IPR014729">
    <property type="entry name" value="Rossmann-like_a/b/a_fold"/>
</dbReference>
<dbReference type="PANTHER" id="PTHR46268">
    <property type="entry name" value="STRESS RESPONSE PROTEIN NHAX"/>
    <property type="match status" value="1"/>
</dbReference>
<dbReference type="InterPro" id="IPR006016">
    <property type="entry name" value="UspA"/>
</dbReference>
<dbReference type="RefSeq" id="WP_259611215.1">
    <property type="nucleotide sequence ID" value="NZ_CP091139.2"/>
</dbReference>
<organism evidence="3 4">
    <name type="scientific">Microbacterium elymi</name>
    <dbReference type="NCBI Taxonomy" id="2909587"/>
    <lineage>
        <taxon>Bacteria</taxon>
        <taxon>Bacillati</taxon>
        <taxon>Actinomycetota</taxon>
        <taxon>Actinomycetes</taxon>
        <taxon>Micrococcales</taxon>
        <taxon>Microbacteriaceae</taxon>
        <taxon>Microbacterium</taxon>
    </lineage>
</organism>
<reference evidence="3" key="1">
    <citation type="submission" date="2022-01" db="EMBL/GenBank/DDBJ databases">
        <title>Microbacterium eymi and Microbacterium rhizovicinus sp. nov., isolated from the rhizospheric soil of Elymus tsukushiensis, a plant native to the Dokdo Islands, Republic of Korea.</title>
        <authorList>
            <person name="Hwang Y.J."/>
        </authorList>
    </citation>
    <scope>NUCLEOTIDE SEQUENCE</scope>
    <source>
        <strain evidence="3">KUDC0405</strain>
    </source>
</reference>
<feature type="domain" description="UspA" evidence="2">
    <location>
        <begin position="1"/>
        <end position="122"/>
    </location>
</feature>
<dbReference type="Gene3D" id="3.40.50.620">
    <property type="entry name" value="HUPs"/>
    <property type="match status" value="2"/>
</dbReference>
<gene>
    <name evidence="3" type="ORF">L2X98_29885</name>
</gene>
<dbReference type="SUPFAM" id="SSF52402">
    <property type="entry name" value="Adenine nucleotide alpha hydrolases-like"/>
    <property type="match status" value="2"/>
</dbReference>
<dbReference type="CDD" id="cd00293">
    <property type="entry name" value="USP-like"/>
    <property type="match status" value="2"/>
</dbReference>
<dbReference type="Proteomes" id="UP001054811">
    <property type="component" value="Chromosome"/>
</dbReference>
<dbReference type="EMBL" id="CP091139">
    <property type="protein sequence ID" value="UUT34689.1"/>
    <property type="molecule type" value="Genomic_DNA"/>
</dbReference>
<accession>A0ABY5NHS9</accession>
<name>A0ABY5NHS9_9MICO</name>
<evidence type="ECO:0000256" key="1">
    <source>
        <dbReference type="ARBA" id="ARBA00008791"/>
    </source>
</evidence>